<keyword evidence="2 7" id="KW-0227">DNA damage</keyword>
<dbReference type="GO" id="GO:0003677">
    <property type="term" value="F:DNA binding"/>
    <property type="evidence" value="ECO:0007669"/>
    <property type="project" value="UniProtKB-UniRule"/>
</dbReference>
<dbReference type="SUPFAM" id="SSF47781">
    <property type="entry name" value="RuvA domain 2-like"/>
    <property type="match status" value="1"/>
</dbReference>
<keyword evidence="1 7" id="KW-0963">Cytoplasm</keyword>
<comment type="subcellular location">
    <subcellularLocation>
        <location evidence="7">Cytoplasm</location>
    </subcellularLocation>
</comment>
<dbReference type="RefSeq" id="WP_106205212.1">
    <property type="nucleotide sequence ID" value="NZ_PVTD01000004.1"/>
</dbReference>
<dbReference type="Gene3D" id="3.30.420.340">
    <property type="entry name" value="UvrC, RNAse H endonuclease domain"/>
    <property type="match status" value="1"/>
</dbReference>
<sequence>MGEKTTPNDHAAAPTGYDCIQGYLKTLDASPGVYRMLDGESRVLYVGKARNLKARVSNYSRPGGHSPRIARMIRETASMMFLTTRTEAEALLLEQNLIKQLKPRYNVLLRDDKSFPNILVAKSHDFPQIKKHRGAKKEKGAYYGPFASAGAVNRTLNQLQKVFLLRNCTDATFESRTRPCLLYQIKRCSAPCVGHITAAEYGGLVGDAERFLQGKSTNIQAELAEQMQQASDAMEFERAAALRDRIRALTQVQAAQGINPRGVPEADVVGLHMEGGQACVQVFFIRANQNWGNHDYYPRTGGTQSPGEVMRSFLGQYYDGKESPRQVILSHDIDDKDLLADVLSQKAGRKVEILVPQRGEKAELVAGALRNARESLGRKMSESAAQTKLLKGLADAFGLAGPPRRIEVYDNSHIQGTNAVGGMIVAGPDGFLKSQYRKFNIKGEDLTPGDDFGMMKEVLTRRFKRLLKEDPDRESEAWPDLLLIDGGAGQVSAVAEILAELGVEDVPFIGVAKGVDRDAGKEEFHRHGENAFALRHNDPVLYFVQRLRDEAHRFAIGAHRQKRSKAVGATPLDDIPGVGATRKRALLSHFGSAKAVSRANLQDLKAVDGISAGLAEKIYDFFNERG</sequence>
<dbReference type="GO" id="GO:0009432">
    <property type="term" value="P:SOS response"/>
    <property type="evidence" value="ECO:0007669"/>
    <property type="project" value="UniProtKB-UniRule"/>
</dbReference>
<evidence type="ECO:0000313" key="12">
    <source>
        <dbReference type="Proteomes" id="UP000239480"/>
    </source>
</evidence>
<feature type="domain" description="GIY-YIG" evidence="9">
    <location>
        <begin position="29"/>
        <end position="107"/>
    </location>
</feature>
<dbReference type="InterPro" id="IPR010994">
    <property type="entry name" value="RuvA_2-like"/>
</dbReference>
<dbReference type="Pfam" id="PF01541">
    <property type="entry name" value="GIY-YIG"/>
    <property type="match status" value="1"/>
</dbReference>
<dbReference type="Pfam" id="PF02151">
    <property type="entry name" value="UVR"/>
    <property type="match status" value="1"/>
</dbReference>
<accession>A0A2T0RRR6</accession>
<keyword evidence="5 7" id="KW-0234">DNA repair</keyword>
<evidence type="ECO:0000256" key="3">
    <source>
        <dbReference type="ARBA" id="ARBA00022769"/>
    </source>
</evidence>
<dbReference type="SUPFAM" id="SSF46600">
    <property type="entry name" value="C-terminal UvrC-binding domain of UvrB"/>
    <property type="match status" value="1"/>
</dbReference>
<evidence type="ECO:0000256" key="7">
    <source>
        <dbReference type="HAMAP-Rule" id="MF_00203"/>
    </source>
</evidence>
<evidence type="ECO:0000259" key="8">
    <source>
        <dbReference type="PROSITE" id="PS50151"/>
    </source>
</evidence>
<evidence type="ECO:0000256" key="4">
    <source>
        <dbReference type="ARBA" id="ARBA00022881"/>
    </source>
</evidence>
<comment type="caution">
    <text evidence="11">The sequence shown here is derived from an EMBL/GenBank/DDBJ whole genome shotgun (WGS) entry which is preliminary data.</text>
</comment>
<dbReference type="InterPro" id="IPR004791">
    <property type="entry name" value="UvrC"/>
</dbReference>
<evidence type="ECO:0000256" key="2">
    <source>
        <dbReference type="ARBA" id="ARBA00022763"/>
    </source>
</evidence>
<keyword evidence="4 7" id="KW-0267">Excision nuclease</keyword>
<dbReference type="InterPro" id="IPR035901">
    <property type="entry name" value="GIY-YIG_endonuc_sf"/>
</dbReference>
<comment type="similarity">
    <text evidence="7">Belongs to the UvrC family.</text>
</comment>
<dbReference type="AlphaFoldDB" id="A0A2T0RRR6"/>
<reference evidence="11 12" key="1">
    <citation type="submission" date="2018-03" db="EMBL/GenBank/DDBJ databases">
        <title>Genomic Encyclopedia of Archaeal and Bacterial Type Strains, Phase II (KMG-II): from individual species to whole genera.</title>
        <authorList>
            <person name="Goeker M."/>
        </authorList>
    </citation>
    <scope>NUCLEOTIDE SEQUENCE [LARGE SCALE GENOMIC DNA]</scope>
    <source>
        <strain evidence="11 12">DSM 29328</strain>
    </source>
</reference>
<organism evidence="11 12">
    <name type="scientific">Aliiruegeria haliotis</name>
    <dbReference type="NCBI Taxonomy" id="1280846"/>
    <lineage>
        <taxon>Bacteria</taxon>
        <taxon>Pseudomonadati</taxon>
        <taxon>Pseudomonadota</taxon>
        <taxon>Alphaproteobacteria</taxon>
        <taxon>Rhodobacterales</taxon>
        <taxon>Roseobacteraceae</taxon>
        <taxon>Aliiruegeria</taxon>
    </lineage>
</organism>
<dbReference type="PROSITE" id="PS50151">
    <property type="entry name" value="UVR"/>
    <property type="match status" value="1"/>
</dbReference>
<dbReference type="Pfam" id="PF14520">
    <property type="entry name" value="HHH_5"/>
    <property type="match status" value="1"/>
</dbReference>
<dbReference type="Gene3D" id="4.10.860.10">
    <property type="entry name" value="UVR domain"/>
    <property type="match status" value="1"/>
</dbReference>
<dbReference type="PROSITE" id="PS50164">
    <property type="entry name" value="GIY_YIG"/>
    <property type="match status" value="1"/>
</dbReference>
<evidence type="ECO:0000256" key="1">
    <source>
        <dbReference type="ARBA" id="ARBA00022490"/>
    </source>
</evidence>
<dbReference type="InterPro" id="IPR050066">
    <property type="entry name" value="UvrABC_protein_C"/>
</dbReference>
<dbReference type="InterPro" id="IPR001162">
    <property type="entry name" value="UvrC_RNase_H_dom"/>
</dbReference>
<dbReference type="Gene3D" id="3.40.1440.10">
    <property type="entry name" value="GIY-YIG endonuclease"/>
    <property type="match status" value="1"/>
</dbReference>
<keyword evidence="12" id="KW-1185">Reference proteome</keyword>
<comment type="subunit">
    <text evidence="7">Interacts with UvrB in an incision complex.</text>
</comment>
<dbReference type="PANTHER" id="PTHR30562">
    <property type="entry name" value="UVRC/OXIDOREDUCTASE"/>
    <property type="match status" value="1"/>
</dbReference>
<dbReference type="Pfam" id="PF22920">
    <property type="entry name" value="UvrC_RNaseH"/>
    <property type="match status" value="1"/>
</dbReference>
<name>A0A2T0RRR6_9RHOB</name>
<dbReference type="SUPFAM" id="SSF82771">
    <property type="entry name" value="GIY-YIG endonuclease"/>
    <property type="match status" value="1"/>
</dbReference>
<evidence type="ECO:0000256" key="5">
    <source>
        <dbReference type="ARBA" id="ARBA00023204"/>
    </source>
</evidence>
<dbReference type="GO" id="GO:0006289">
    <property type="term" value="P:nucleotide-excision repair"/>
    <property type="evidence" value="ECO:0007669"/>
    <property type="project" value="UniProtKB-UniRule"/>
</dbReference>
<feature type="domain" description="UVR" evidence="8">
    <location>
        <begin position="217"/>
        <end position="252"/>
    </location>
</feature>
<dbReference type="SMART" id="SM00465">
    <property type="entry name" value="GIYc"/>
    <property type="match status" value="1"/>
</dbReference>
<dbReference type="GO" id="GO:0009381">
    <property type="term" value="F:excinuclease ABC activity"/>
    <property type="evidence" value="ECO:0007669"/>
    <property type="project" value="UniProtKB-UniRule"/>
</dbReference>
<dbReference type="InterPro" id="IPR038476">
    <property type="entry name" value="UvrC_RNase_H_dom_sf"/>
</dbReference>
<gene>
    <name evidence="7" type="primary">uvrC</name>
    <name evidence="11" type="ORF">CLV78_104325</name>
</gene>
<feature type="domain" description="UvrC family homology region profile" evidence="10">
    <location>
        <begin position="268"/>
        <end position="498"/>
    </location>
</feature>
<dbReference type="EMBL" id="PVTD01000004">
    <property type="protein sequence ID" value="PRY23832.1"/>
    <property type="molecule type" value="Genomic_DNA"/>
</dbReference>
<evidence type="ECO:0000256" key="6">
    <source>
        <dbReference type="ARBA" id="ARBA00023236"/>
    </source>
</evidence>
<dbReference type="HAMAP" id="MF_00203">
    <property type="entry name" value="UvrC"/>
    <property type="match status" value="1"/>
</dbReference>
<evidence type="ECO:0000259" key="9">
    <source>
        <dbReference type="PROSITE" id="PS50164"/>
    </source>
</evidence>
<dbReference type="CDD" id="cd10434">
    <property type="entry name" value="GIY-YIG_UvrC_Cho"/>
    <property type="match status" value="1"/>
</dbReference>
<dbReference type="PROSITE" id="PS50165">
    <property type="entry name" value="UVRC"/>
    <property type="match status" value="1"/>
</dbReference>
<dbReference type="InterPro" id="IPR003583">
    <property type="entry name" value="Hlx-hairpin-Hlx_DNA-bd_motif"/>
</dbReference>
<dbReference type="FunFam" id="3.30.420.340:FF:000001">
    <property type="entry name" value="UvrABC system protein C"/>
    <property type="match status" value="1"/>
</dbReference>
<dbReference type="GO" id="GO:0005737">
    <property type="term" value="C:cytoplasm"/>
    <property type="evidence" value="ECO:0007669"/>
    <property type="project" value="UniProtKB-SubCell"/>
</dbReference>
<evidence type="ECO:0000313" key="11">
    <source>
        <dbReference type="EMBL" id="PRY23832.1"/>
    </source>
</evidence>
<dbReference type="InterPro" id="IPR047296">
    <property type="entry name" value="GIY-YIG_UvrC_Cho"/>
</dbReference>
<evidence type="ECO:0000259" key="10">
    <source>
        <dbReference type="PROSITE" id="PS50165"/>
    </source>
</evidence>
<dbReference type="NCBIfam" id="TIGR00194">
    <property type="entry name" value="uvrC"/>
    <property type="match status" value="1"/>
</dbReference>
<dbReference type="InterPro" id="IPR036876">
    <property type="entry name" value="UVR_dom_sf"/>
</dbReference>
<dbReference type="Proteomes" id="UP000239480">
    <property type="component" value="Unassembled WGS sequence"/>
</dbReference>
<dbReference type="PANTHER" id="PTHR30562:SF1">
    <property type="entry name" value="UVRABC SYSTEM PROTEIN C"/>
    <property type="match status" value="1"/>
</dbReference>
<dbReference type="Pfam" id="PF08459">
    <property type="entry name" value="UvrC_RNaseH_dom"/>
    <property type="match status" value="1"/>
</dbReference>
<dbReference type="Gene3D" id="1.10.150.20">
    <property type="entry name" value="5' to 3' exonuclease, C-terminal subdomain"/>
    <property type="match status" value="1"/>
</dbReference>
<protein>
    <recommendedName>
        <fullName evidence="7">UvrABC system protein C</fullName>
        <shortName evidence="7">Protein UvrC</shortName>
    </recommendedName>
    <alternativeName>
        <fullName evidence="7">Excinuclease ABC subunit C</fullName>
    </alternativeName>
</protein>
<dbReference type="FunFam" id="3.40.1440.10:FF:000001">
    <property type="entry name" value="UvrABC system protein C"/>
    <property type="match status" value="1"/>
</dbReference>
<dbReference type="InterPro" id="IPR001943">
    <property type="entry name" value="UVR_dom"/>
</dbReference>
<dbReference type="InterPro" id="IPR000305">
    <property type="entry name" value="GIY-YIG_endonuc"/>
</dbReference>
<keyword evidence="3 7" id="KW-0228">DNA excision</keyword>
<keyword evidence="6 7" id="KW-0742">SOS response</keyword>
<dbReference type="OrthoDB" id="9804933at2"/>
<proteinExistence type="inferred from homology"/>
<dbReference type="GO" id="GO:0009380">
    <property type="term" value="C:excinuclease repair complex"/>
    <property type="evidence" value="ECO:0007669"/>
    <property type="project" value="InterPro"/>
</dbReference>
<comment type="function">
    <text evidence="7">The UvrABC repair system catalyzes the recognition and processing of DNA lesions. UvrC both incises the 5' and 3' sides of the lesion. The N-terminal half is responsible for the 3' incision and the C-terminal half is responsible for the 5' incision.</text>
</comment>
<dbReference type="SMART" id="SM00278">
    <property type="entry name" value="HhH1"/>
    <property type="match status" value="2"/>
</dbReference>
<dbReference type="NCBIfam" id="NF001824">
    <property type="entry name" value="PRK00558.1-5"/>
    <property type="match status" value="1"/>
</dbReference>